<dbReference type="Pfam" id="PF13974">
    <property type="entry name" value="YebO"/>
    <property type="match status" value="1"/>
</dbReference>
<organism evidence="9 10">
    <name type="scientific">Beauveria bassiana D1-5</name>
    <dbReference type="NCBI Taxonomy" id="1245745"/>
    <lineage>
        <taxon>Eukaryota</taxon>
        <taxon>Fungi</taxon>
        <taxon>Dikarya</taxon>
        <taxon>Ascomycota</taxon>
        <taxon>Pezizomycotina</taxon>
        <taxon>Sordariomycetes</taxon>
        <taxon>Hypocreomycetidae</taxon>
        <taxon>Hypocreales</taxon>
        <taxon>Cordycipitaceae</taxon>
        <taxon>Beauveria</taxon>
    </lineage>
</organism>
<reference evidence="9 10" key="1">
    <citation type="submission" date="2012-10" db="EMBL/GenBank/DDBJ databases">
        <title>Genome sequencing and analysis of entomopathogenic fungi Beauveria bassiana D1-5.</title>
        <authorList>
            <person name="Li Q."/>
            <person name="Wang L."/>
            <person name="Zhang Z."/>
            <person name="Wang Q."/>
            <person name="Ren J."/>
            <person name="Wang M."/>
            <person name="Xu W."/>
            <person name="Wang J."/>
            <person name="Lu Y."/>
            <person name="Du Q."/>
            <person name="Sun Z."/>
        </authorList>
    </citation>
    <scope>NUCLEOTIDE SEQUENCE [LARGE SCALE GENOMIC DNA]</scope>
    <source>
        <strain evidence="9 10">D1-5</strain>
    </source>
</reference>
<evidence type="ECO:0000313" key="9">
    <source>
        <dbReference type="EMBL" id="KGQ06016.1"/>
    </source>
</evidence>
<gene>
    <name evidence="9" type="ORF">BBAD15_g8729</name>
</gene>
<evidence type="ECO:0000313" key="10">
    <source>
        <dbReference type="Proteomes" id="UP000030106"/>
    </source>
</evidence>
<evidence type="ECO:0000256" key="2">
    <source>
        <dbReference type="ARBA" id="ARBA00022475"/>
    </source>
</evidence>
<dbReference type="GO" id="GO:0005886">
    <property type="term" value="C:plasma membrane"/>
    <property type="evidence" value="ECO:0007669"/>
    <property type="project" value="UniProtKB-SubCell"/>
</dbReference>
<accession>A0A0A2VDP0</accession>
<dbReference type="PANTHER" id="PTHR15032:SF4">
    <property type="entry name" value="N-ACYL-PHOSPHATIDYLETHANOLAMINE-HYDROLYZING PHOSPHOLIPASE D"/>
    <property type="match status" value="1"/>
</dbReference>
<dbReference type="EMBL" id="ANFO01000889">
    <property type="protein sequence ID" value="KGQ06016.1"/>
    <property type="molecule type" value="Genomic_DNA"/>
</dbReference>
<dbReference type="Gene3D" id="3.60.15.10">
    <property type="entry name" value="Ribonuclease Z/Hydroxyacylglutathione hydrolase-like"/>
    <property type="match status" value="1"/>
</dbReference>
<evidence type="ECO:0000256" key="1">
    <source>
        <dbReference type="ARBA" id="ARBA00004162"/>
    </source>
</evidence>
<proteinExistence type="predicted"/>
<protein>
    <submittedName>
        <fullName evidence="9">N-acyl-phosphatidylethanolamine-hydrolyzing phospholipase D</fullName>
    </submittedName>
</protein>
<sequence>MNELGFSALSFIPLAISLVTLIVGLVLWFFVNRSSSRANDQIALLEELVDLQKRQNALLRRLCEANEPEPEHKPAEKAEEENDDDFVRLPGDVQKWRQERKAQKLPHPPADGYSSFIQRWWQPVDLRGSDDRVWWLGHASLLLRLNGYFLLTDPVFSRRASPVSFAGPSRRTEVPLDLNQLPRLDAVLISHNHYDHLDRKTVRRLIKRFPDVHFFVPLGLKAWFSRRGIEQVTELDWWQSFNWCGMVFTAVPARHWSMRTFWDRNRSLWCGWVVEQGALRFWFSGDSGYTESLAEIAKRLGPFDMAALPIGAYEPRWFMGDHHMDPQQAVTLWQAIGKPVTIPIHWGVFELADESLDKPPQELLAALQEQGENDNLFSPLPIGQSLPFSKNKN</sequence>
<comment type="subcellular location">
    <subcellularLocation>
        <location evidence="1">Cell membrane</location>
        <topology evidence="1">Single-pass membrane protein</topology>
    </subcellularLocation>
</comment>
<evidence type="ECO:0000256" key="3">
    <source>
        <dbReference type="ARBA" id="ARBA00022692"/>
    </source>
</evidence>
<keyword evidence="3 7" id="KW-0812">Transmembrane</keyword>
<dbReference type="STRING" id="1245745.A0A0A2VDP0"/>
<comment type="caution">
    <text evidence="9">The sequence shown here is derived from an EMBL/GenBank/DDBJ whole genome shotgun (WGS) entry which is preliminary data.</text>
</comment>
<evidence type="ECO:0000256" key="7">
    <source>
        <dbReference type="SAM" id="Phobius"/>
    </source>
</evidence>
<dbReference type="GO" id="GO:0005737">
    <property type="term" value="C:cytoplasm"/>
    <property type="evidence" value="ECO:0007669"/>
    <property type="project" value="TreeGrafter"/>
</dbReference>
<feature type="region of interest" description="Disordered" evidence="6">
    <location>
        <begin position="65"/>
        <end position="84"/>
    </location>
</feature>
<dbReference type="SUPFAM" id="SSF56281">
    <property type="entry name" value="Metallo-hydrolase/oxidoreductase"/>
    <property type="match status" value="1"/>
</dbReference>
<feature type="domain" description="Metallo-beta-lactamase" evidence="8">
    <location>
        <begin position="150"/>
        <end position="346"/>
    </location>
</feature>
<feature type="transmembrane region" description="Helical" evidence="7">
    <location>
        <begin position="6"/>
        <end position="31"/>
    </location>
</feature>
<evidence type="ECO:0000256" key="4">
    <source>
        <dbReference type="ARBA" id="ARBA00022989"/>
    </source>
</evidence>
<evidence type="ECO:0000259" key="8">
    <source>
        <dbReference type="Pfam" id="PF12706"/>
    </source>
</evidence>
<evidence type="ECO:0000256" key="5">
    <source>
        <dbReference type="ARBA" id="ARBA00023136"/>
    </source>
</evidence>
<dbReference type="InterPro" id="IPR001279">
    <property type="entry name" value="Metallo-B-lactamas"/>
</dbReference>
<dbReference type="OrthoDB" id="332863at2759"/>
<keyword evidence="4 7" id="KW-1133">Transmembrane helix</keyword>
<dbReference type="AlphaFoldDB" id="A0A0A2VDP0"/>
<dbReference type="HOGENOM" id="CLU_020884_1_0_1"/>
<name>A0A0A2VDP0_BEABA</name>
<dbReference type="PANTHER" id="PTHR15032">
    <property type="entry name" value="N-ACYL-PHOSPHATIDYLETHANOLAMINE-HYDROLYZING PHOSPHOLIPASE D"/>
    <property type="match status" value="1"/>
</dbReference>
<dbReference type="InterPro" id="IPR036866">
    <property type="entry name" value="RibonucZ/Hydroxyglut_hydro"/>
</dbReference>
<feature type="compositionally biased region" description="Basic and acidic residues" evidence="6">
    <location>
        <begin position="65"/>
        <end position="77"/>
    </location>
</feature>
<evidence type="ECO:0000256" key="6">
    <source>
        <dbReference type="SAM" id="MobiDB-lite"/>
    </source>
</evidence>
<dbReference type="Pfam" id="PF12706">
    <property type="entry name" value="Lactamase_B_2"/>
    <property type="match status" value="1"/>
</dbReference>
<keyword evidence="2" id="KW-1003">Cell membrane</keyword>
<dbReference type="Proteomes" id="UP000030106">
    <property type="component" value="Unassembled WGS sequence"/>
</dbReference>
<dbReference type="InterPro" id="IPR025594">
    <property type="entry name" value="YebO"/>
</dbReference>
<keyword evidence="5 7" id="KW-0472">Membrane</keyword>